<organism evidence="1 2">
    <name type="scientific">Paraburkholderia solisilvae</name>
    <dbReference type="NCBI Taxonomy" id="624376"/>
    <lineage>
        <taxon>Bacteria</taxon>
        <taxon>Pseudomonadati</taxon>
        <taxon>Pseudomonadota</taxon>
        <taxon>Betaproteobacteria</taxon>
        <taxon>Burkholderiales</taxon>
        <taxon>Burkholderiaceae</taxon>
        <taxon>Paraburkholderia</taxon>
    </lineage>
</organism>
<dbReference type="EMBL" id="CADIKF010000041">
    <property type="protein sequence ID" value="CAB3765358.1"/>
    <property type="molecule type" value="Genomic_DNA"/>
</dbReference>
<dbReference type="Pfam" id="PF01874">
    <property type="entry name" value="CitG"/>
    <property type="match status" value="1"/>
</dbReference>
<gene>
    <name evidence="1" type="ORF">LMG29739_04570</name>
</gene>
<accession>A0A6J5EFM3</accession>
<evidence type="ECO:0000313" key="1">
    <source>
        <dbReference type="EMBL" id="CAB3765358.1"/>
    </source>
</evidence>
<dbReference type="GO" id="GO:0046917">
    <property type="term" value="F:triphosphoribosyl-dephospho-CoA synthase activity"/>
    <property type="evidence" value="ECO:0007669"/>
    <property type="project" value="InterPro"/>
</dbReference>
<dbReference type="PANTHER" id="PTHR42280:SF1">
    <property type="entry name" value="CITG FAMILY PROTEIN"/>
    <property type="match status" value="1"/>
</dbReference>
<dbReference type="Proteomes" id="UP000494329">
    <property type="component" value="Unassembled WGS sequence"/>
</dbReference>
<evidence type="ECO:0000313" key="2">
    <source>
        <dbReference type="Proteomes" id="UP000494329"/>
    </source>
</evidence>
<sequence length="301" mass="31993">MQASDDPLVLARHAFLRACSLDVETRKPGNVSAYSAGHQMDAQQFIASAAASAPALFAHRTPVGSRMLDAVMRTQQAAGCNTNLGIVLLVAPLAAALEEPGSLRSAAHWRDANQRVLAGLTVDDARAAYLAIRAANPGGLGDASEQSVHAQPTIDLRSAMRLAATRDSIARQYENGFADVFTTGLDAIAGLLQINPDATPETITLDVFLTFLARWPDSHIVRKQGVTVAQSVTREAGKRHAQWRLAPHGPQAARLDAWDAELKREGINPGTSADLTVATLFVAICLAPQRFLRDAAAPEGP</sequence>
<dbReference type="AlphaFoldDB" id="A0A6J5EFM3"/>
<reference evidence="1 2" key="1">
    <citation type="submission" date="2020-04" db="EMBL/GenBank/DDBJ databases">
        <authorList>
            <person name="De Canck E."/>
        </authorList>
    </citation>
    <scope>NUCLEOTIDE SEQUENCE [LARGE SCALE GENOMIC DNA]</scope>
    <source>
        <strain evidence="1 2">LMG 29739</strain>
    </source>
</reference>
<dbReference type="InterPro" id="IPR002736">
    <property type="entry name" value="CitG"/>
</dbReference>
<dbReference type="PANTHER" id="PTHR42280">
    <property type="entry name" value="CITG FAMILY PROTEIN"/>
    <property type="match status" value="1"/>
</dbReference>
<dbReference type="RefSeq" id="WP_175113445.1">
    <property type="nucleotide sequence ID" value="NZ_CADIKF010000041.1"/>
</dbReference>
<dbReference type="GO" id="GO:0005524">
    <property type="term" value="F:ATP binding"/>
    <property type="evidence" value="ECO:0007669"/>
    <property type="project" value="InterPro"/>
</dbReference>
<name>A0A6J5EFM3_9BURK</name>
<dbReference type="Gene3D" id="1.10.4200.10">
    <property type="entry name" value="Triphosphoribosyl-dephospho-CoA protein"/>
    <property type="match status" value="1"/>
</dbReference>
<proteinExistence type="predicted"/>
<protein>
    <submittedName>
        <fullName evidence="1">Uncharacterized protein</fullName>
    </submittedName>
</protein>
<keyword evidence="2" id="KW-1185">Reference proteome</keyword>